<evidence type="ECO:0000256" key="1">
    <source>
        <dbReference type="SAM" id="SignalP"/>
    </source>
</evidence>
<proteinExistence type="predicted"/>
<dbReference type="EMBL" id="GEDV01006945">
    <property type="protein sequence ID" value="JAP81612.1"/>
    <property type="molecule type" value="Transcribed_RNA"/>
</dbReference>
<keyword evidence="1" id="KW-0732">Signal</keyword>
<feature type="chain" id="PRO_5012791461" evidence="1">
    <location>
        <begin position="16"/>
        <end position="112"/>
    </location>
</feature>
<name>A0A131YSU6_RHIAP</name>
<feature type="signal peptide" evidence="1">
    <location>
        <begin position="1"/>
        <end position="15"/>
    </location>
</feature>
<reference evidence="2" key="1">
    <citation type="journal article" date="2016" name="Ticks Tick Borne Dis.">
        <title>De novo assembly and annotation of the salivary gland transcriptome of Rhipicephalus appendiculatus male and female ticks during blood feeding.</title>
        <authorList>
            <person name="de Castro M.H."/>
            <person name="de Klerk D."/>
            <person name="Pienaar R."/>
            <person name="Latif A.A."/>
            <person name="Rees D.J."/>
            <person name="Mans B.J."/>
        </authorList>
    </citation>
    <scope>NUCLEOTIDE SEQUENCE</scope>
    <source>
        <tissue evidence="2">Salivary glands</tissue>
    </source>
</reference>
<organism evidence="2">
    <name type="scientific">Rhipicephalus appendiculatus</name>
    <name type="common">Brown ear tick</name>
    <dbReference type="NCBI Taxonomy" id="34631"/>
    <lineage>
        <taxon>Eukaryota</taxon>
        <taxon>Metazoa</taxon>
        <taxon>Ecdysozoa</taxon>
        <taxon>Arthropoda</taxon>
        <taxon>Chelicerata</taxon>
        <taxon>Arachnida</taxon>
        <taxon>Acari</taxon>
        <taxon>Parasitiformes</taxon>
        <taxon>Ixodida</taxon>
        <taxon>Ixodoidea</taxon>
        <taxon>Ixodidae</taxon>
        <taxon>Rhipicephalinae</taxon>
        <taxon>Rhipicephalus</taxon>
        <taxon>Rhipicephalus</taxon>
    </lineage>
</organism>
<accession>A0A131YSU6</accession>
<evidence type="ECO:0000313" key="2">
    <source>
        <dbReference type="EMBL" id="JAP81612.1"/>
    </source>
</evidence>
<protein>
    <submittedName>
        <fullName evidence="2">Lipocalin</fullName>
    </submittedName>
</protein>
<dbReference type="AlphaFoldDB" id="A0A131YSU6"/>
<sequence>MKVLILFSLLSVALSENESARRNPNWANAGIFGTHQIAKKSFDASTDNTFHLVKTTPKLHTGSCSLTTKAAVSTTVQKAKPHLQWDREVTNSGWSMDNNKKSRPVAILCTNI</sequence>